<keyword evidence="2" id="KW-1185">Reference proteome</keyword>
<comment type="caution">
    <text evidence="1">The sequence shown here is derived from an EMBL/GenBank/DDBJ whole genome shotgun (WGS) entry which is preliminary data.</text>
</comment>
<gene>
    <name evidence="1" type="ORF">MBAV_006152</name>
</gene>
<proteinExistence type="predicted"/>
<organism evidence="1 2">
    <name type="scientific">Candidatus Magnetobacterium bavaricum</name>
    <dbReference type="NCBI Taxonomy" id="29290"/>
    <lineage>
        <taxon>Bacteria</taxon>
        <taxon>Pseudomonadati</taxon>
        <taxon>Nitrospirota</taxon>
        <taxon>Thermodesulfovibrionia</taxon>
        <taxon>Thermodesulfovibrionales</taxon>
        <taxon>Candidatus Magnetobacteriaceae</taxon>
        <taxon>Candidatus Magnetobacterium</taxon>
    </lineage>
</organism>
<dbReference type="AlphaFoldDB" id="A0A0F3GI70"/>
<evidence type="ECO:0000313" key="1">
    <source>
        <dbReference type="EMBL" id="KJU81654.1"/>
    </source>
</evidence>
<evidence type="ECO:0000313" key="2">
    <source>
        <dbReference type="Proteomes" id="UP000033423"/>
    </source>
</evidence>
<sequence>MRLFIVPLSLIHIFILLFFTSLVNTIPRQGCINFGWTFRSYCLICLYTFS</sequence>
<protein>
    <submittedName>
        <fullName evidence="1">Uncharacterized protein</fullName>
    </submittedName>
</protein>
<reference evidence="1 2" key="1">
    <citation type="submission" date="2015-02" db="EMBL/GenBank/DDBJ databases">
        <title>Single-cell genomics of uncultivated deep-branching MTB reveals a conserved set of magnetosome genes.</title>
        <authorList>
            <person name="Kolinko S."/>
            <person name="Richter M."/>
            <person name="Glockner F.O."/>
            <person name="Brachmann A."/>
            <person name="Schuler D."/>
        </authorList>
    </citation>
    <scope>NUCLEOTIDE SEQUENCE [LARGE SCALE GENOMIC DNA]</scope>
    <source>
        <strain evidence="1">TM-1</strain>
    </source>
</reference>
<name>A0A0F3GI70_9BACT</name>
<dbReference type="EMBL" id="LACI01002613">
    <property type="protein sequence ID" value="KJU81654.1"/>
    <property type="molecule type" value="Genomic_DNA"/>
</dbReference>
<dbReference type="Proteomes" id="UP000033423">
    <property type="component" value="Unassembled WGS sequence"/>
</dbReference>
<accession>A0A0F3GI70</accession>